<dbReference type="RefSeq" id="WP_108087991.1">
    <property type="nucleotide sequence ID" value="NZ_CP028487.1"/>
</dbReference>
<reference evidence="2" key="1">
    <citation type="journal article" date="2018" name="Genome Announc.">
        <title>First complete genome sequence of Yersinia massiliensis.</title>
        <authorList>
            <person name="Thomas M.C."/>
            <person name="Arling V."/>
            <person name="Goji N."/>
            <person name="Janzen T.W."/>
            <person name="Duceppe M.-O."/>
            <person name="Mathews A."/>
            <person name="Carrillo C."/>
            <person name="Amoako K."/>
        </authorList>
    </citation>
    <scope>NUCLEOTIDE SEQUENCE [LARGE SCALE GENOMIC DNA]</scope>
    <source>
        <strain evidence="2">GTA</strain>
    </source>
</reference>
<dbReference type="Proteomes" id="UP000240908">
    <property type="component" value="Chromosome"/>
</dbReference>
<sequence>MSDKYTCAVCKAEFDSNDTYEYRGFYSCDEHFDELQERVNGKRQRIIDDFDAKSKPLQGLDISTNSVIGRANREILKGPIEVCSKETLIEKDYRNGIL</sequence>
<keyword evidence="2" id="KW-1185">Reference proteome</keyword>
<accession>A0ABM6UVD2</accession>
<evidence type="ECO:0000313" key="1">
    <source>
        <dbReference type="EMBL" id="AVX39081.1"/>
    </source>
</evidence>
<gene>
    <name evidence="1" type="ORF">DA391_16225</name>
</gene>
<evidence type="ECO:0000313" key="2">
    <source>
        <dbReference type="Proteomes" id="UP000240908"/>
    </source>
</evidence>
<name>A0ABM6UVD2_9GAMM</name>
<protein>
    <submittedName>
        <fullName evidence="1">Uncharacterized protein</fullName>
    </submittedName>
</protein>
<organism evidence="1 2">
    <name type="scientific">Yersinia massiliensis</name>
    <dbReference type="NCBI Taxonomy" id="419257"/>
    <lineage>
        <taxon>Bacteria</taxon>
        <taxon>Pseudomonadati</taxon>
        <taxon>Pseudomonadota</taxon>
        <taxon>Gammaproteobacteria</taxon>
        <taxon>Enterobacterales</taxon>
        <taxon>Yersiniaceae</taxon>
        <taxon>Yersinia</taxon>
    </lineage>
</organism>
<proteinExistence type="predicted"/>
<dbReference type="EMBL" id="CP028487">
    <property type="protein sequence ID" value="AVX39081.1"/>
    <property type="molecule type" value="Genomic_DNA"/>
</dbReference>